<sequence>TDADECSSGNGGCSQNCTNTVGSYECSCGDGYELYIENGQGGYSIASGETGDVAGDVLHLNHSCIREFVLVNSLHMCL</sequence>
<dbReference type="OrthoDB" id="6287073at2759"/>
<dbReference type="EnsemblMetazoa" id="CapteT115684">
    <property type="protein sequence ID" value="CapteP115684"/>
    <property type="gene ID" value="CapteG115684"/>
</dbReference>
<evidence type="ECO:0000256" key="1">
    <source>
        <dbReference type="ARBA" id="ARBA00022536"/>
    </source>
</evidence>
<proteinExistence type="predicted"/>
<reference evidence="6" key="3">
    <citation type="submission" date="2015-06" db="UniProtKB">
        <authorList>
            <consortium name="EnsemblMetazoa"/>
        </authorList>
    </citation>
    <scope>IDENTIFICATION</scope>
</reference>
<dbReference type="HOGENOM" id="CLU_2628892_0_0_1"/>
<feature type="domain" description="EGF-like calcium-binding" evidence="4">
    <location>
        <begin position="2"/>
        <end position="40"/>
    </location>
</feature>
<gene>
    <name evidence="5" type="ORF">CAPTEDRAFT_115684</name>
</gene>
<dbReference type="SUPFAM" id="SSF57196">
    <property type="entry name" value="EGF/Laminin"/>
    <property type="match status" value="1"/>
</dbReference>
<keyword evidence="3" id="KW-1015">Disulfide bond</keyword>
<reference evidence="7" key="1">
    <citation type="submission" date="2012-12" db="EMBL/GenBank/DDBJ databases">
        <authorList>
            <person name="Hellsten U."/>
            <person name="Grimwood J."/>
            <person name="Chapman J.A."/>
            <person name="Shapiro H."/>
            <person name="Aerts A."/>
            <person name="Otillar R.P."/>
            <person name="Terry A.Y."/>
            <person name="Boore J.L."/>
            <person name="Simakov O."/>
            <person name="Marletaz F."/>
            <person name="Cho S.-J."/>
            <person name="Edsinger-Gonzales E."/>
            <person name="Havlak P."/>
            <person name="Kuo D.-H."/>
            <person name="Larsson T."/>
            <person name="Lv J."/>
            <person name="Arendt D."/>
            <person name="Savage R."/>
            <person name="Osoegawa K."/>
            <person name="de Jong P."/>
            <person name="Lindberg D.R."/>
            <person name="Seaver E.C."/>
            <person name="Weisblat D.A."/>
            <person name="Putnam N.H."/>
            <person name="Grigoriev I.V."/>
            <person name="Rokhsar D.S."/>
        </authorList>
    </citation>
    <scope>NUCLEOTIDE SEQUENCE</scope>
    <source>
        <strain evidence="7">I ESC-2004</strain>
    </source>
</reference>
<accession>R7V1F1</accession>
<dbReference type="EMBL" id="KB298217">
    <property type="protein sequence ID" value="ELU09516.1"/>
    <property type="molecule type" value="Genomic_DNA"/>
</dbReference>
<evidence type="ECO:0000313" key="5">
    <source>
        <dbReference type="EMBL" id="ELU09516.1"/>
    </source>
</evidence>
<dbReference type="Pfam" id="PF14670">
    <property type="entry name" value="FXa_inhibition"/>
    <property type="match status" value="1"/>
</dbReference>
<dbReference type="EMBL" id="AMQN01001018">
    <property type="status" value="NOT_ANNOTATED_CDS"/>
    <property type="molecule type" value="Genomic_DNA"/>
</dbReference>
<keyword evidence="2" id="KW-0677">Repeat</keyword>
<keyword evidence="1" id="KW-0245">EGF-like domain</keyword>
<dbReference type="InterPro" id="IPR018097">
    <property type="entry name" value="EGF_Ca-bd_CS"/>
</dbReference>
<evidence type="ECO:0000256" key="3">
    <source>
        <dbReference type="ARBA" id="ARBA00023157"/>
    </source>
</evidence>
<dbReference type="Gene3D" id="2.10.25.10">
    <property type="entry name" value="Laminin"/>
    <property type="match status" value="1"/>
</dbReference>
<dbReference type="Proteomes" id="UP000014760">
    <property type="component" value="Unassembled WGS sequence"/>
</dbReference>
<dbReference type="AlphaFoldDB" id="R7V1F1"/>
<dbReference type="PROSITE" id="PS01187">
    <property type="entry name" value="EGF_CA"/>
    <property type="match status" value="1"/>
</dbReference>
<dbReference type="FunFam" id="2.10.25.10:FF:000240">
    <property type="entry name" value="Vitamin K-dependent protein S"/>
    <property type="match status" value="1"/>
</dbReference>
<reference evidence="5 7" key="2">
    <citation type="journal article" date="2013" name="Nature">
        <title>Insights into bilaterian evolution from three spiralian genomes.</title>
        <authorList>
            <person name="Simakov O."/>
            <person name="Marletaz F."/>
            <person name="Cho S.J."/>
            <person name="Edsinger-Gonzales E."/>
            <person name="Havlak P."/>
            <person name="Hellsten U."/>
            <person name="Kuo D.H."/>
            <person name="Larsson T."/>
            <person name="Lv J."/>
            <person name="Arendt D."/>
            <person name="Savage R."/>
            <person name="Osoegawa K."/>
            <person name="de Jong P."/>
            <person name="Grimwood J."/>
            <person name="Chapman J.A."/>
            <person name="Shapiro H."/>
            <person name="Aerts A."/>
            <person name="Otillar R.P."/>
            <person name="Terry A.Y."/>
            <person name="Boore J.L."/>
            <person name="Grigoriev I.V."/>
            <person name="Lindberg D.R."/>
            <person name="Seaver E.C."/>
            <person name="Weisblat D.A."/>
            <person name="Putnam N.H."/>
            <person name="Rokhsar D.S."/>
        </authorList>
    </citation>
    <scope>NUCLEOTIDE SEQUENCE</scope>
    <source>
        <strain evidence="5 7">I ESC-2004</strain>
    </source>
</reference>
<evidence type="ECO:0000313" key="6">
    <source>
        <dbReference type="EnsemblMetazoa" id="CapteP115684"/>
    </source>
</evidence>
<evidence type="ECO:0000313" key="7">
    <source>
        <dbReference type="Proteomes" id="UP000014760"/>
    </source>
</evidence>
<evidence type="ECO:0000259" key="4">
    <source>
        <dbReference type="SMART" id="SM00179"/>
    </source>
</evidence>
<dbReference type="GO" id="GO:0005509">
    <property type="term" value="F:calcium ion binding"/>
    <property type="evidence" value="ECO:0007669"/>
    <property type="project" value="InterPro"/>
</dbReference>
<dbReference type="InterPro" id="IPR001881">
    <property type="entry name" value="EGF-like_Ca-bd_dom"/>
</dbReference>
<dbReference type="CDD" id="cd00054">
    <property type="entry name" value="EGF_CA"/>
    <property type="match status" value="1"/>
</dbReference>
<feature type="non-terminal residue" evidence="5">
    <location>
        <position position="1"/>
    </location>
</feature>
<name>R7V1F1_CAPTE</name>
<dbReference type="SMART" id="SM00179">
    <property type="entry name" value="EGF_CA"/>
    <property type="match status" value="1"/>
</dbReference>
<protein>
    <recommendedName>
        <fullName evidence="4">EGF-like calcium-binding domain-containing protein</fullName>
    </recommendedName>
</protein>
<dbReference type="STRING" id="283909.R7V1F1"/>
<evidence type="ECO:0000256" key="2">
    <source>
        <dbReference type="ARBA" id="ARBA00022737"/>
    </source>
</evidence>
<keyword evidence="7" id="KW-1185">Reference proteome</keyword>
<organism evidence="5">
    <name type="scientific">Capitella teleta</name>
    <name type="common">Polychaete worm</name>
    <dbReference type="NCBI Taxonomy" id="283909"/>
    <lineage>
        <taxon>Eukaryota</taxon>
        <taxon>Metazoa</taxon>
        <taxon>Spiralia</taxon>
        <taxon>Lophotrochozoa</taxon>
        <taxon>Annelida</taxon>
        <taxon>Polychaeta</taxon>
        <taxon>Sedentaria</taxon>
        <taxon>Scolecida</taxon>
        <taxon>Capitellidae</taxon>
        <taxon>Capitella</taxon>
    </lineage>
</organism>